<feature type="compositionally biased region" description="Basic residues" evidence="1">
    <location>
        <begin position="597"/>
        <end position="611"/>
    </location>
</feature>
<dbReference type="Pfam" id="PF08386">
    <property type="entry name" value="Abhydrolase_4"/>
    <property type="match status" value="1"/>
</dbReference>
<feature type="region of interest" description="Disordered" evidence="1">
    <location>
        <begin position="587"/>
        <end position="667"/>
    </location>
</feature>
<evidence type="ECO:0000259" key="3">
    <source>
        <dbReference type="Pfam" id="PF08386"/>
    </source>
</evidence>
<feature type="domain" description="Peptidase S33 tripeptidyl aminopeptidase-like C-terminal" evidence="3">
    <location>
        <begin position="518"/>
        <end position="589"/>
    </location>
</feature>
<protein>
    <submittedName>
        <fullName evidence="4">Uncharacterized protein</fullName>
    </submittedName>
</protein>
<feature type="non-terminal residue" evidence="4">
    <location>
        <position position="1"/>
    </location>
</feature>
<dbReference type="Proteomes" id="UP000754883">
    <property type="component" value="Unassembled WGS sequence"/>
</dbReference>
<dbReference type="InterPro" id="IPR000073">
    <property type="entry name" value="AB_hydrolase_1"/>
</dbReference>
<comment type="caution">
    <text evidence="4">The sequence shown here is derived from an EMBL/GenBank/DDBJ whole genome shotgun (WGS) entry which is preliminary data.</text>
</comment>
<sequence length="667" mass="75979">PYRIVRSGSHGEPYPQRPHCLSKPYLYMIPIQARHSMPTEQRYSLKLGHHAWSRVVAPSTGGTCCPRWEVARRKTIKWPKTALGVAPPTGKGVLWEDFDPKSPFLKKTIVNITWLQVPTNSSRIVERAFIKVSLNHWHPRGLRRIVDRNGEWPAGFTLPLIRMRGKEAHGTSNILVLPDGPGVPGTKMIEERGDEMFPFVGEKYNLVSFDARGVGGSDPAIRCGRHTGRFFPKKFYTEQYKDIYHDAKLFMGICRLGGKHHLYVNTPQVVEDIHTIMYGLGQVKAHLWGFGYGTIVAQSYAMRFPELVGRMVFDGVSDMDQWYLRKYHETRYQDTDAVFQYMLQDCIDLGSDCALSKFGDNSHSLKTAILTFGKRLSLGNYRFAEDANFTYNHMLIWIYGSLGSRAKFLEMARHLARYMERDIGDSPLAIDAPDTGFRRESDAAFFFMCNDGRRRGKQFSKDDYPKSQEKLNEEMAPFLNSSLFGIHSLPIYHLKRFCTAQLDLRGFPYNYDIKPIVHTAVPPLLMTNTMDPFTPISSTKSAKIRWPNSKVVQLTTYGHLTIDMASTCTKRYLRNYWMRGILPENDVLCNAGQRPPPKWKKKKKGGKKKGDKKGDRFDTEADPSQSDTEDNSYRSDVEDDPSPSDTEDKASRSDTEGGPSRSDAEAD</sequence>
<dbReference type="AlphaFoldDB" id="A0A9N9UM48"/>
<feature type="domain" description="AB hydrolase-1" evidence="2">
    <location>
        <begin position="196"/>
        <end position="316"/>
    </location>
</feature>
<dbReference type="Gene3D" id="3.40.50.1820">
    <property type="entry name" value="alpha/beta hydrolase"/>
    <property type="match status" value="1"/>
</dbReference>
<proteinExistence type="predicted"/>
<dbReference type="OrthoDB" id="5139800at2759"/>
<dbReference type="SUPFAM" id="SSF53474">
    <property type="entry name" value="alpha/beta-Hydrolases"/>
    <property type="match status" value="1"/>
</dbReference>
<dbReference type="InterPro" id="IPR013595">
    <property type="entry name" value="Pept_S33_TAP-like_C"/>
</dbReference>
<keyword evidence="5" id="KW-1185">Reference proteome</keyword>
<name>A0A9N9UM48_9HYPO</name>
<dbReference type="InterPro" id="IPR029058">
    <property type="entry name" value="AB_hydrolase_fold"/>
</dbReference>
<feature type="compositionally biased region" description="Basic and acidic residues" evidence="1">
    <location>
        <begin position="646"/>
        <end position="655"/>
    </location>
</feature>
<evidence type="ECO:0000259" key="2">
    <source>
        <dbReference type="Pfam" id="PF00561"/>
    </source>
</evidence>
<evidence type="ECO:0000313" key="5">
    <source>
        <dbReference type="Proteomes" id="UP000754883"/>
    </source>
</evidence>
<organism evidence="4 5">
    <name type="scientific">Clonostachys byssicola</name>
    <dbReference type="NCBI Taxonomy" id="160290"/>
    <lineage>
        <taxon>Eukaryota</taxon>
        <taxon>Fungi</taxon>
        <taxon>Dikarya</taxon>
        <taxon>Ascomycota</taxon>
        <taxon>Pezizomycotina</taxon>
        <taxon>Sordariomycetes</taxon>
        <taxon>Hypocreomycetidae</taxon>
        <taxon>Hypocreales</taxon>
        <taxon>Bionectriaceae</taxon>
        <taxon>Clonostachys</taxon>
    </lineage>
</organism>
<evidence type="ECO:0000256" key="1">
    <source>
        <dbReference type="SAM" id="MobiDB-lite"/>
    </source>
</evidence>
<dbReference type="Pfam" id="PF00561">
    <property type="entry name" value="Abhydrolase_1"/>
    <property type="match status" value="1"/>
</dbReference>
<accession>A0A9N9UM48</accession>
<reference evidence="4" key="1">
    <citation type="submission" date="2021-10" db="EMBL/GenBank/DDBJ databases">
        <authorList>
            <person name="Piombo E."/>
        </authorList>
    </citation>
    <scope>NUCLEOTIDE SEQUENCE</scope>
</reference>
<gene>
    <name evidence="4" type="ORF">CBYS24578_00006425</name>
</gene>
<evidence type="ECO:0000313" key="4">
    <source>
        <dbReference type="EMBL" id="CAG9991687.1"/>
    </source>
</evidence>
<dbReference type="EMBL" id="CABFNO020001479">
    <property type="protein sequence ID" value="CAG9991687.1"/>
    <property type="molecule type" value="Genomic_DNA"/>
</dbReference>